<dbReference type="GO" id="GO:0005886">
    <property type="term" value="C:plasma membrane"/>
    <property type="evidence" value="ECO:0007669"/>
    <property type="project" value="InterPro"/>
</dbReference>
<gene>
    <name evidence="2" type="ORF">F2P81_011505</name>
</gene>
<dbReference type="GO" id="GO:0045121">
    <property type="term" value="C:membrane raft"/>
    <property type="evidence" value="ECO:0007669"/>
    <property type="project" value="InterPro"/>
</dbReference>
<protein>
    <submittedName>
        <fullName evidence="2">Uncharacterized protein</fullName>
    </submittedName>
</protein>
<reference evidence="2 3" key="1">
    <citation type="submission" date="2019-06" db="EMBL/GenBank/DDBJ databases">
        <title>Draft genomes of female and male turbot (Scophthalmus maximus).</title>
        <authorList>
            <person name="Xu H."/>
            <person name="Xu X.-W."/>
            <person name="Shao C."/>
            <person name="Chen S."/>
        </authorList>
    </citation>
    <scope>NUCLEOTIDE SEQUENCE [LARGE SCALE GENOMIC DNA]</scope>
    <source>
        <strain evidence="2">Ysfricsl-2016a</strain>
        <tissue evidence="2">Blood</tissue>
    </source>
</reference>
<dbReference type="InterPro" id="IPR032748">
    <property type="entry name" value="PAG"/>
</dbReference>
<dbReference type="PANTHER" id="PTHR16322:SF1">
    <property type="entry name" value="LCK-INTERACTING TRANSMEMBRANE ADAPTER 1 ISOFORM X1"/>
    <property type="match status" value="1"/>
</dbReference>
<feature type="compositionally biased region" description="Basic and acidic residues" evidence="1">
    <location>
        <begin position="128"/>
        <end position="137"/>
    </location>
</feature>
<dbReference type="GO" id="GO:0050868">
    <property type="term" value="P:negative regulation of T cell activation"/>
    <property type="evidence" value="ECO:0007669"/>
    <property type="project" value="InterPro"/>
</dbReference>
<proteinExistence type="predicted"/>
<comment type="caution">
    <text evidence="2">The sequence shown here is derived from an EMBL/GenBank/DDBJ whole genome shotgun (WGS) entry which is preliminary data.</text>
</comment>
<feature type="region of interest" description="Disordered" evidence="1">
    <location>
        <begin position="1"/>
        <end position="102"/>
    </location>
</feature>
<feature type="compositionally biased region" description="Gly residues" evidence="1">
    <location>
        <begin position="66"/>
        <end position="95"/>
    </location>
</feature>
<dbReference type="EMBL" id="VEVO01000010">
    <property type="protein sequence ID" value="KAF0036193.1"/>
    <property type="molecule type" value="Genomic_DNA"/>
</dbReference>
<feature type="compositionally biased region" description="Basic and acidic residues" evidence="1">
    <location>
        <begin position="162"/>
        <end position="174"/>
    </location>
</feature>
<feature type="compositionally biased region" description="Low complexity" evidence="1">
    <location>
        <begin position="139"/>
        <end position="154"/>
    </location>
</feature>
<dbReference type="Proteomes" id="UP000438429">
    <property type="component" value="Unassembled WGS sequence"/>
</dbReference>
<accession>A0A6A4SQA9</accession>
<evidence type="ECO:0000313" key="2">
    <source>
        <dbReference type="EMBL" id="KAF0036193.1"/>
    </source>
</evidence>
<name>A0A6A4SQA9_SCOMX</name>
<evidence type="ECO:0000256" key="1">
    <source>
        <dbReference type="SAM" id="MobiDB-lite"/>
    </source>
</evidence>
<evidence type="ECO:0000313" key="3">
    <source>
        <dbReference type="Proteomes" id="UP000438429"/>
    </source>
</evidence>
<feature type="region of interest" description="Disordered" evidence="1">
    <location>
        <begin position="261"/>
        <end position="338"/>
    </location>
</feature>
<organism evidence="2 3">
    <name type="scientific">Scophthalmus maximus</name>
    <name type="common">Turbot</name>
    <name type="synonym">Psetta maxima</name>
    <dbReference type="NCBI Taxonomy" id="52904"/>
    <lineage>
        <taxon>Eukaryota</taxon>
        <taxon>Metazoa</taxon>
        <taxon>Chordata</taxon>
        <taxon>Craniata</taxon>
        <taxon>Vertebrata</taxon>
        <taxon>Euteleostomi</taxon>
        <taxon>Actinopterygii</taxon>
        <taxon>Neopterygii</taxon>
        <taxon>Teleostei</taxon>
        <taxon>Neoteleostei</taxon>
        <taxon>Acanthomorphata</taxon>
        <taxon>Carangaria</taxon>
        <taxon>Pleuronectiformes</taxon>
        <taxon>Pleuronectoidei</taxon>
        <taxon>Scophthalmidae</taxon>
        <taxon>Scophthalmus</taxon>
    </lineage>
</organism>
<feature type="compositionally biased region" description="Low complexity" evidence="1">
    <location>
        <begin position="290"/>
        <end position="302"/>
    </location>
</feature>
<dbReference type="PANTHER" id="PTHR16322">
    <property type="entry name" value="PHOSPHOPROTEIN ASSOCIATED WITH GLYCOSPHINGOLIPID-ENRICHED MICRODOMAINS 1"/>
    <property type="match status" value="1"/>
</dbReference>
<feature type="region of interest" description="Disordered" evidence="1">
    <location>
        <begin position="124"/>
        <end position="174"/>
    </location>
</feature>
<dbReference type="GO" id="GO:0035556">
    <property type="term" value="P:intracellular signal transduction"/>
    <property type="evidence" value="ECO:0007669"/>
    <property type="project" value="InterPro"/>
</dbReference>
<sequence>MYTEVGLRNNPTPTHCLDDGLYESVGIREGDAGPKVPSAPPPTSANSPAIIRAAQSPPAHANGARNGNGQGNGGRGNGRGNGTINGPMTGRGNGASGINRSPLSSVNSLAIQDPTAAEYASIRKFRKVDKTNRKENNGADSQSDSQSSVSDSPSAAPPPLHRSQEFPRKPLEPFHLHSFPKIADTYSIVCKSQKKKPPMENNGAKTLPRSFGGERGNAGSRGRGRGVQSQARSQEEPCFESGGDRSWSTCVMAESDPAYATIDTHRKREQGGTNNSIAGGSATLKRKKQAPPQQQQQQQQLPQPQPQPQPQQAAPAAPQGSGPPAPPVRGLPGGENFYETISDVKQGANSASTTTIFTFNDGMEMYVTGL</sequence>
<dbReference type="AlphaFoldDB" id="A0A6A4SQA9"/>
<feature type="region of interest" description="Disordered" evidence="1">
    <location>
        <begin position="190"/>
        <end position="249"/>
    </location>
</feature>
<feature type="compositionally biased region" description="Low complexity" evidence="1">
    <location>
        <begin position="310"/>
        <end position="320"/>
    </location>
</feature>